<evidence type="ECO:0000256" key="4">
    <source>
        <dbReference type="ARBA" id="ARBA00022737"/>
    </source>
</evidence>
<keyword evidence="5" id="KW-0009">Actin-binding</keyword>
<feature type="domain" description="ADF-H" evidence="8">
    <location>
        <begin position="6"/>
        <end position="136"/>
    </location>
</feature>
<keyword evidence="10" id="KW-1185">Reference proteome</keyword>
<keyword evidence="4" id="KW-0677">Repeat</keyword>
<evidence type="ECO:0000256" key="1">
    <source>
        <dbReference type="ARBA" id="ARBA00004245"/>
    </source>
</evidence>
<dbReference type="Pfam" id="PF00241">
    <property type="entry name" value="Cofilin_ADF"/>
    <property type="match status" value="2"/>
</dbReference>
<comment type="similarity">
    <text evidence="2">Belongs to the actin-binding proteins ADF family. Twinfilin subfamily.</text>
</comment>
<dbReference type="Gene3D" id="3.40.20.10">
    <property type="entry name" value="Severin"/>
    <property type="match status" value="2"/>
</dbReference>
<sequence>MSATSGIGVSPELSSQFSSAVDSRSVRFIKVSVQNELLVHDLSVPIEGTLNEDLAKLQDLLHDDVPAYILTKLDDPATEWLAIFYVPDSAKVRDKMLYASSRASLLKSLGSTTFSDNLFATSKSDLTPEAYLAHRKHVAAPKPLSAREQEMADIRAAEREIAPSYEGSRARQAIVGTGVGLQWSQEVESAVEELGKEEESGVVIVTIDTSTETLVLSSTFHATADSLKSSLPSAEPCYAFFAWPHNYTNPPKREILFIYSCPSTSPVKHRMLYSSGSSGVFQAAKVLLSSSESSINARKIETSDPTELGEAFLKSELGYDTAVEAATAKAPLGSDSARSFAKPRGPARRRP</sequence>
<dbReference type="CDD" id="cd11285">
    <property type="entry name" value="ADF_Twf-N_like"/>
    <property type="match status" value="1"/>
</dbReference>
<dbReference type="InterPro" id="IPR028458">
    <property type="entry name" value="Twinfilin"/>
</dbReference>
<comment type="subunit">
    <text evidence="7">Interacts with G-actin; ADP-actin form.</text>
</comment>
<name>A0A0D0BHV6_9AGAR</name>
<keyword evidence="3" id="KW-0963">Cytoplasm</keyword>
<organism evidence="9 10">
    <name type="scientific">Collybiopsis luxurians FD-317 M1</name>
    <dbReference type="NCBI Taxonomy" id="944289"/>
    <lineage>
        <taxon>Eukaryota</taxon>
        <taxon>Fungi</taxon>
        <taxon>Dikarya</taxon>
        <taxon>Basidiomycota</taxon>
        <taxon>Agaricomycotina</taxon>
        <taxon>Agaricomycetes</taxon>
        <taxon>Agaricomycetidae</taxon>
        <taxon>Agaricales</taxon>
        <taxon>Marasmiineae</taxon>
        <taxon>Omphalotaceae</taxon>
        <taxon>Collybiopsis</taxon>
        <taxon>Collybiopsis luxurians</taxon>
    </lineage>
</organism>
<dbReference type="InterPro" id="IPR002108">
    <property type="entry name" value="ADF-H"/>
</dbReference>
<evidence type="ECO:0000256" key="3">
    <source>
        <dbReference type="ARBA" id="ARBA00022490"/>
    </source>
</evidence>
<proteinExistence type="inferred from homology"/>
<dbReference type="HOGENOM" id="CLU_031995_0_1_1"/>
<dbReference type="SUPFAM" id="SSF55753">
    <property type="entry name" value="Actin depolymerizing proteins"/>
    <property type="match status" value="2"/>
</dbReference>
<dbReference type="PROSITE" id="PS51263">
    <property type="entry name" value="ADF_H"/>
    <property type="match status" value="2"/>
</dbReference>
<gene>
    <name evidence="9" type="ORF">GYMLUDRAFT_40597</name>
</gene>
<feature type="domain" description="ADF-H" evidence="8">
    <location>
        <begin position="178"/>
        <end position="318"/>
    </location>
</feature>
<dbReference type="PANTHER" id="PTHR13759">
    <property type="entry name" value="TWINFILIN"/>
    <property type="match status" value="1"/>
</dbReference>
<comment type="subcellular location">
    <subcellularLocation>
        <location evidence="1">Cytoplasm</location>
        <location evidence="1">Cytoskeleton</location>
    </subcellularLocation>
</comment>
<dbReference type="CDD" id="cd11284">
    <property type="entry name" value="ADF_Twf-C_like"/>
    <property type="match status" value="1"/>
</dbReference>
<reference evidence="9 10" key="1">
    <citation type="submission" date="2014-04" db="EMBL/GenBank/DDBJ databases">
        <title>Evolutionary Origins and Diversification of the Mycorrhizal Mutualists.</title>
        <authorList>
            <consortium name="DOE Joint Genome Institute"/>
            <consortium name="Mycorrhizal Genomics Consortium"/>
            <person name="Kohler A."/>
            <person name="Kuo A."/>
            <person name="Nagy L.G."/>
            <person name="Floudas D."/>
            <person name="Copeland A."/>
            <person name="Barry K.W."/>
            <person name="Cichocki N."/>
            <person name="Veneault-Fourrey C."/>
            <person name="LaButti K."/>
            <person name="Lindquist E.A."/>
            <person name="Lipzen A."/>
            <person name="Lundell T."/>
            <person name="Morin E."/>
            <person name="Murat C."/>
            <person name="Riley R."/>
            <person name="Ohm R."/>
            <person name="Sun H."/>
            <person name="Tunlid A."/>
            <person name="Henrissat B."/>
            <person name="Grigoriev I.V."/>
            <person name="Hibbett D.S."/>
            <person name="Martin F."/>
        </authorList>
    </citation>
    <scope>NUCLEOTIDE SEQUENCE [LARGE SCALE GENOMIC DNA]</scope>
    <source>
        <strain evidence="9 10">FD-317 M1</strain>
    </source>
</reference>
<evidence type="ECO:0000259" key="8">
    <source>
        <dbReference type="PROSITE" id="PS51263"/>
    </source>
</evidence>
<dbReference type="GO" id="GO:0051015">
    <property type="term" value="F:actin filament binding"/>
    <property type="evidence" value="ECO:0007669"/>
    <property type="project" value="TreeGrafter"/>
</dbReference>
<evidence type="ECO:0000256" key="5">
    <source>
        <dbReference type="ARBA" id="ARBA00023203"/>
    </source>
</evidence>
<dbReference type="GO" id="GO:0030042">
    <property type="term" value="P:actin filament depolymerization"/>
    <property type="evidence" value="ECO:0007669"/>
    <property type="project" value="TreeGrafter"/>
</dbReference>
<dbReference type="OrthoDB" id="10006997at2759"/>
<dbReference type="GO" id="GO:0005884">
    <property type="term" value="C:actin filament"/>
    <property type="evidence" value="ECO:0007669"/>
    <property type="project" value="TreeGrafter"/>
</dbReference>
<protein>
    <recommendedName>
        <fullName evidence="8">ADF-H domain-containing protein</fullName>
    </recommendedName>
</protein>
<evidence type="ECO:0000313" key="9">
    <source>
        <dbReference type="EMBL" id="KIK63555.1"/>
    </source>
</evidence>
<dbReference type="FunFam" id="3.40.20.10:FF:000042">
    <property type="entry name" value="Actin depolymerizing protein"/>
    <property type="match status" value="1"/>
</dbReference>
<dbReference type="SMART" id="SM00102">
    <property type="entry name" value="ADF"/>
    <property type="match status" value="2"/>
</dbReference>
<dbReference type="GO" id="GO:0005737">
    <property type="term" value="C:cytoplasm"/>
    <property type="evidence" value="ECO:0007669"/>
    <property type="project" value="TreeGrafter"/>
</dbReference>
<evidence type="ECO:0000256" key="6">
    <source>
        <dbReference type="ARBA" id="ARBA00023212"/>
    </source>
</evidence>
<dbReference type="AlphaFoldDB" id="A0A0D0BHV6"/>
<evidence type="ECO:0000256" key="2">
    <source>
        <dbReference type="ARBA" id="ARBA00009557"/>
    </source>
</evidence>
<dbReference type="GO" id="GO:0003785">
    <property type="term" value="F:actin monomer binding"/>
    <property type="evidence" value="ECO:0007669"/>
    <property type="project" value="TreeGrafter"/>
</dbReference>
<dbReference type="GO" id="GO:0051016">
    <property type="term" value="P:barbed-end actin filament capping"/>
    <property type="evidence" value="ECO:0007669"/>
    <property type="project" value="TreeGrafter"/>
</dbReference>
<accession>A0A0D0BHV6</accession>
<dbReference type="PANTHER" id="PTHR13759:SF1">
    <property type="entry name" value="TWINFILIN"/>
    <property type="match status" value="1"/>
</dbReference>
<dbReference type="InterPro" id="IPR029006">
    <property type="entry name" value="ADF-H/Gelsolin-like_dom_sf"/>
</dbReference>
<evidence type="ECO:0000313" key="10">
    <source>
        <dbReference type="Proteomes" id="UP000053593"/>
    </source>
</evidence>
<evidence type="ECO:0000256" key="7">
    <source>
        <dbReference type="ARBA" id="ARBA00038532"/>
    </source>
</evidence>
<keyword evidence="6" id="KW-0206">Cytoskeleton</keyword>
<dbReference type="EMBL" id="KN834763">
    <property type="protein sequence ID" value="KIK63555.1"/>
    <property type="molecule type" value="Genomic_DNA"/>
</dbReference>
<dbReference type="Proteomes" id="UP000053593">
    <property type="component" value="Unassembled WGS sequence"/>
</dbReference>